<dbReference type="InterPro" id="IPR036322">
    <property type="entry name" value="WD40_repeat_dom_sf"/>
</dbReference>
<dbReference type="InParanoid" id="A0A803T0V8"/>
<dbReference type="SUPFAM" id="SSF50978">
    <property type="entry name" value="WD40 repeat-like"/>
    <property type="match status" value="1"/>
</dbReference>
<dbReference type="Pfam" id="PF00400">
    <property type="entry name" value="WD40"/>
    <property type="match status" value="1"/>
</dbReference>
<reference evidence="1" key="1">
    <citation type="submission" date="2009-12" db="EMBL/GenBank/DDBJ databases">
        <title>The Genome Sequence of Anolis carolinensis (Green Anole Lizard).</title>
        <authorList>
            <consortium name="The Genome Sequencing Platform"/>
            <person name="Di Palma F."/>
            <person name="Alfoldi J."/>
            <person name="Heiman D."/>
            <person name="Young S."/>
            <person name="Grabherr M."/>
            <person name="Johnson J."/>
            <person name="Lander E.S."/>
            <person name="Lindblad-Toh K."/>
        </authorList>
    </citation>
    <scope>NUCLEOTIDE SEQUENCE [LARGE SCALE GENOMIC DNA]</scope>
    <source>
        <strain evidence="1">JBL SC #1</strain>
    </source>
</reference>
<organism evidence="1 2">
    <name type="scientific">Anolis carolinensis</name>
    <name type="common">Green anole</name>
    <name type="synonym">American chameleon</name>
    <dbReference type="NCBI Taxonomy" id="28377"/>
    <lineage>
        <taxon>Eukaryota</taxon>
        <taxon>Metazoa</taxon>
        <taxon>Chordata</taxon>
        <taxon>Craniata</taxon>
        <taxon>Vertebrata</taxon>
        <taxon>Euteleostomi</taxon>
        <taxon>Lepidosauria</taxon>
        <taxon>Squamata</taxon>
        <taxon>Bifurcata</taxon>
        <taxon>Unidentata</taxon>
        <taxon>Episquamata</taxon>
        <taxon>Toxicofera</taxon>
        <taxon>Iguania</taxon>
        <taxon>Dactyloidae</taxon>
        <taxon>Anolis</taxon>
    </lineage>
</organism>
<name>A0A803T0V8_ANOCA</name>
<accession>A0A803T0V8</accession>
<reference evidence="1" key="2">
    <citation type="submission" date="2025-08" db="UniProtKB">
        <authorList>
            <consortium name="Ensembl"/>
        </authorList>
    </citation>
    <scope>IDENTIFICATION</scope>
</reference>
<sequence>MAGWPSVRRDQMAPFLPGKRRLDWVALGVKIWATSWSGEFRRLFEGVPCLETEALKQHADHVLHLAFSRSGDLFASCSKDCTAKVGPAHRERGRGLGMMGIAASL</sequence>
<dbReference type="Proteomes" id="UP000001646">
    <property type="component" value="Unplaced"/>
</dbReference>
<evidence type="ECO:0000313" key="1">
    <source>
        <dbReference type="Ensembl" id="ENSACAP00000028848.1"/>
    </source>
</evidence>
<dbReference type="InterPro" id="IPR015943">
    <property type="entry name" value="WD40/YVTN_repeat-like_dom_sf"/>
</dbReference>
<dbReference type="Gene3D" id="2.130.10.10">
    <property type="entry name" value="YVTN repeat-like/Quinoprotein amine dehydrogenase"/>
    <property type="match status" value="1"/>
</dbReference>
<protein>
    <submittedName>
        <fullName evidence="1">Uncharacterized protein</fullName>
    </submittedName>
</protein>
<dbReference type="GO" id="GO:0080008">
    <property type="term" value="C:Cul4-RING E3 ubiquitin ligase complex"/>
    <property type="evidence" value="ECO:0007669"/>
    <property type="project" value="InterPro"/>
</dbReference>
<dbReference type="Ensembl" id="ENSACAT00000058479.1">
    <property type="protein sequence ID" value="ENSACAP00000028848.1"/>
    <property type="gene ID" value="ENSACAG00000039033.1"/>
</dbReference>
<dbReference type="AlphaFoldDB" id="A0A803T0V8"/>
<dbReference type="InterPro" id="IPR001680">
    <property type="entry name" value="WD40_rpt"/>
</dbReference>
<keyword evidence="2" id="KW-1185">Reference proteome</keyword>
<dbReference type="GO" id="GO:0016567">
    <property type="term" value="P:protein ubiquitination"/>
    <property type="evidence" value="ECO:0007669"/>
    <property type="project" value="InterPro"/>
</dbReference>
<dbReference type="GO" id="GO:0019005">
    <property type="term" value="C:SCF ubiquitin ligase complex"/>
    <property type="evidence" value="ECO:0007669"/>
    <property type="project" value="InterPro"/>
</dbReference>
<proteinExistence type="predicted"/>
<evidence type="ECO:0000313" key="2">
    <source>
        <dbReference type="Proteomes" id="UP000001646"/>
    </source>
</evidence>
<dbReference type="PANTHER" id="PTHR20995">
    <property type="entry name" value="F-BOX/WD REPEAT-CONTAINING PROTEIN 5"/>
    <property type="match status" value="1"/>
</dbReference>
<dbReference type="PANTHER" id="PTHR20995:SF17">
    <property type="entry name" value="F-BOX_WD REPEAT-CONTAINING PROTEIN 5"/>
    <property type="match status" value="1"/>
</dbReference>
<reference evidence="1" key="3">
    <citation type="submission" date="2025-09" db="UniProtKB">
        <authorList>
            <consortium name="Ensembl"/>
        </authorList>
    </citation>
    <scope>IDENTIFICATION</scope>
</reference>
<dbReference type="InterPro" id="IPR042508">
    <property type="entry name" value="FBXW5"/>
</dbReference>